<dbReference type="OrthoDB" id="3542181at2759"/>
<keyword evidence="3" id="KW-1185">Reference proteome</keyword>
<dbReference type="EMBL" id="NCSJ02000275">
    <property type="protein sequence ID" value="RFU26240.1"/>
    <property type="molecule type" value="Genomic_DNA"/>
</dbReference>
<protein>
    <submittedName>
        <fullName evidence="2">Uncharacterized protein</fullName>
    </submittedName>
</protein>
<evidence type="ECO:0000313" key="3">
    <source>
        <dbReference type="Proteomes" id="UP000258309"/>
    </source>
</evidence>
<feature type="non-terminal residue" evidence="2">
    <location>
        <position position="157"/>
    </location>
</feature>
<gene>
    <name evidence="2" type="ORF">B7463_g10098</name>
</gene>
<sequence>MAFLKILILFHALIALVIAIPAAETSATPTEIASAFSSAFSALSSSSEPTITTPPSLEEVDTRLQEKYHQTTYFSCVTLGGQTHCGTHEPILPGGTEIPDDARRWTIHTMMGGVLAVNWDGFAGVGVSWDLRYVLKVMSYEIMSCEGTVDVMSMLIA</sequence>
<proteinExistence type="predicted"/>
<evidence type="ECO:0000256" key="1">
    <source>
        <dbReference type="SAM" id="SignalP"/>
    </source>
</evidence>
<feature type="signal peptide" evidence="1">
    <location>
        <begin position="1"/>
        <end position="19"/>
    </location>
</feature>
<feature type="chain" id="PRO_5017650224" evidence="1">
    <location>
        <begin position="20"/>
        <end position="157"/>
    </location>
</feature>
<accession>A0A3E2GYL6</accession>
<comment type="caution">
    <text evidence="2">The sequence shown here is derived from an EMBL/GenBank/DDBJ whole genome shotgun (WGS) entry which is preliminary data.</text>
</comment>
<dbReference type="AlphaFoldDB" id="A0A3E2GYL6"/>
<organism evidence="2 3">
    <name type="scientific">Scytalidium lignicola</name>
    <name type="common">Hyphomycete</name>
    <dbReference type="NCBI Taxonomy" id="5539"/>
    <lineage>
        <taxon>Eukaryota</taxon>
        <taxon>Fungi</taxon>
        <taxon>Dikarya</taxon>
        <taxon>Ascomycota</taxon>
        <taxon>Pezizomycotina</taxon>
        <taxon>Leotiomycetes</taxon>
        <taxon>Leotiomycetes incertae sedis</taxon>
        <taxon>Scytalidium</taxon>
    </lineage>
</organism>
<reference evidence="2 3" key="1">
    <citation type="submission" date="2018-05" db="EMBL/GenBank/DDBJ databases">
        <title>Draft genome sequence of Scytalidium lignicola DSM 105466, a ubiquitous saprotrophic fungus.</title>
        <authorList>
            <person name="Buettner E."/>
            <person name="Gebauer A.M."/>
            <person name="Hofrichter M."/>
            <person name="Liers C."/>
            <person name="Kellner H."/>
        </authorList>
    </citation>
    <scope>NUCLEOTIDE SEQUENCE [LARGE SCALE GENOMIC DNA]</scope>
    <source>
        <strain evidence="2 3">DSM 105466</strain>
    </source>
</reference>
<dbReference type="Proteomes" id="UP000258309">
    <property type="component" value="Unassembled WGS sequence"/>
</dbReference>
<evidence type="ECO:0000313" key="2">
    <source>
        <dbReference type="EMBL" id="RFU26240.1"/>
    </source>
</evidence>
<keyword evidence="1" id="KW-0732">Signal</keyword>
<feature type="non-terminal residue" evidence="2">
    <location>
        <position position="1"/>
    </location>
</feature>
<name>A0A3E2GYL6_SCYLI</name>